<comment type="caution">
    <text evidence="2">The sequence shown here is derived from an EMBL/GenBank/DDBJ whole genome shotgun (WGS) entry which is preliminary data.</text>
</comment>
<evidence type="ECO:0000256" key="1">
    <source>
        <dbReference type="SAM" id="MobiDB-lite"/>
    </source>
</evidence>
<name>A0ABQ9GBL6_9NEOP</name>
<keyword evidence="3" id="KW-1185">Reference proteome</keyword>
<organism evidence="2 3">
    <name type="scientific">Dryococelus australis</name>
    <dbReference type="NCBI Taxonomy" id="614101"/>
    <lineage>
        <taxon>Eukaryota</taxon>
        <taxon>Metazoa</taxon>
        <taxon>Ecdysozoa</taxon>
        <taxon>Arthropoda</taxon>
        <taxon>Hexapoda</taxon>
        <taxon>Insecta</taxon>
        <taxon>Pterygota</taxon>
        <taxon>Neoptera</taxon>
        <taxon>Polyneoptera</taxon>
        <taxon>Phasmatodea</taxon>
        <taxon>Verophasmatodea</taxon>
        <taxon>Anareolatae</taxon>
        <taxon>Phasmatidae</taxon>
        <taxon>Eurycanthinae</taxon>
        <taxon>Dryococelus</taxon>
    </lineage>
</organism>
<proteinExistence type="predicted"/>
<dbReference type="Gene3D" id="1.10.287.1250">
    <property type="match status" value="1"/>
</dbReference>
<dbReference type="Proteomes" id="UP001159363">
    <property type="component" value="Chromosome 13"/>
</dbReference>
<evidence type="ECO:0000313" key="3">
    <source>
        <dbReference type="Proteomes" id="UP001159363"/>
    </source>
</evidence>
<feature type="region of interest" description="Disordered" evidence="1">
    <location>
        <begin position="89"/>
        <end position="113"/>
    </location>
</feature>
<feature type="compositionally biased region" description="Basic and acidic residues" evidence="1">
    <location>
        <begin position="104"/>
        <end position="113"/>
    </location>
</feature>
<evidence type="ECO:0000313" key="2">
    <source>
        <dbReference type="EMBL" id="KAJ8868872.1"/>
    </source>
</evidence>
<dbReference type="EMBL" id="JARBHB010000014">
    <property type="protein sequence ID" value="KAJ8868872.1"/>
    <property type="molecule type" value="Genomic_DNA"/>
</dbReference>
<sequence length="113" mass="12795">MQTQEYAETGFFLADEQCVSGRAGLNNRQHLRKCLVQNMLSACLQISNILSGLYLTGETILRIQDVFISELEDGIHEKPSSLQMENTYIPELPDSTGQSSYCFETDKERQDNV</sequence>
<protein>
    <submittedName>
        <fullName evidence="2">Uncharacterized protein</fullName>
    </submittedName>
</protein>
<accession>A0ABQ9GBL6</accession>
<gene>
    <name evidence="2" type="ORF">PR048_030413</name>
</gene>
<reference evidence="2 3" key="1">
    <citation type="submission" date="2023-02" db="EMBL/GenBank/DDBJ databases">
        <title>LHISI_Scaffold_Assembly.</title>
        <authorList>
            <person name="Stuart O.P."/>
            <person name="Cleave R."/>
            <person name="Magrath M.J.L."/>
            <person name="Mikheyev A.S."/>
        </authorList>
    </citation>
    <scope>NUCLEOTIDE SEQUENCE [LARGE SCALE GENOMIC DNA]</scope>
    <source>
        <strain evidence="2">Daus_M_001</strain>
        <tissue evidence="2">Leg muscle</tissue>
    </source>
</reference>